<keyword evidence="6 10" id="KW-0732">Signal</keyword>
<dbReference type="Proteomes" id="UP000254332">
    <property type="component" value="Unassembled WGS sequence"/>
</dbReference>
<evidence type="ECO:0000259" key="12">
    <source>
        <dbReference type="Pfam" id="PF13954"/>
    </source>
</evidence>
<comment type="subcellular location">
    <subcellularLocation>
        <location evidence="1 9">Cell outer membrane</location>
        <topology evidence="1 9">Multi-pass membrane protein</topology>
    </subcellularLocation>
</comment>
<gene>
    <name evidence="13" type="primary">papC_2</name>
    <name evidence="13" type="ORF">NCTC10718_01590</name>
</gene>
<evidence type="ECO:0000256" key="1">
    <source>
        <dbReference type="ARBA" id="ARBA00004571"/>
    </source>
</evidence>
<evidence type="ECO:0000256" key="2">
    <source>
        <dbReference type="ARBA" id="ARBA00008064"/>
    </source>
</evidence>
<evidence type="ECO:0000313" key="13">
    <source>
        <dbReference type="EMBL" id="SUF68847.1"/>
    </source>
</evidence>
<organism evidence="13 14">
    <name type="scientific">Salmonella enterica</name>
    <name type="common">Salmonella choleraesuis</name>
    <dbReference type="NCBI Taxonomy" id="28901"/>
    <lineage>
        <taxon>Bacteria</taxon>
        <taxon>Pseudomonadati</taxon>
        <taxon>Pseudomonadota</taxon>
        <taxon>Gammaproteobacteria</taxon>
        <taxon>Enterobacterales</taxon>
        <taxon>Enterobacteriaceae</taxon>
        <taxon>Salmonella</taxon>
    </lineage>
</organism>
<dbReference type="EMBL" id="UGWQ01000001">
    <property type="protein sequence ID" value="SUF68847.1"/>
    <property type="molecule type" value="Genomic_DNA"/>
</dbReference>
<dbReference type="Gene3D" id="2.60.40.2070">
    <property type="match status" value="1"/>
</dbReference>
<sequence>MNTCKLVACGCGLLLTFSTRATEFNLNALDKSMRNSVDISLLKDESVVVPGDYFVAITVNKNTISSGRQLSWKKRDKGVAVCIPVDLANQLGLKENVLQSFPVKNDCVDFSANPDIVFTLDMPNQRLNISIPQVLMAWKSENWMPPSTWNNGISGLLFDYNLFASHYSPAQGSSSENYNSYGTAGLNMGPWRLRSDYQISQNRNDDSTQTTKSISRTYLFRPIPSLGAKLTLGETDLSSDIFDGFSYNGAALVSDDRMLPWELRGYAPQISGIAQTNATVTVSHSGRVIYQTKVAPGPFVITDINQSVQGTLDVQIAEEDGRTNTFQVSAASTPFLTREGQVRYKIAAGRARPDISHHVISDTFVSSEASWGMLSNTSLYGGLLFAGSDYRSAALGIGQNMLWLGALSFDVTRSSSIFDDGHEENGLSYRLNYSKRIDATNSQISLAAYRFSEREFHSYANFIAHQYNNTDTQDEKQTISISFNQPIDPLRMNLYISALRQQWWDGDSSTTASVTAGFNFDIGDWKSLSLSTSFSTTQYEESDNDNLVYLSLSVPFDLGRRLNYDMRNSSNTTHTLSWNDSSDPHNTWGVSAGMATDRPDNGAQFRGNYQHTTSAGELQFSGSYAASDYTSVSASWNGSMTATRDGIALHRRSFGNEPRVMVSTDGVADIPIQGNSDYTNIFGYAVVPMISSYQPSTIAVNMNDLPDGVTVDESITRETWTEGAIGYKSLVSRSGKNINIVIRLENGSYPPLGATIHQVNNNANVGMVGEDGHAWLGGVNSGQQFAVQWGEQQTCNITLPELLDIATEQLLLPCH</sequence>
<keyword evidence="4" id="KW-1134">Transmembrane beta strand</keyword>
<evidence type="ECO:0000256" key="3">
    <source>
        <dbReference type="ARBA" id="ARBA00022448"/>
    </source>
</evidence>
<evidence type="ECO:0000259" key="11">
    <source>
        <dbReference type="Pfam" id="PF13953"/>
    </source>
</evidence>
<dbReference type="PANTHER" id="PTHR30451:SF4">
    <property type="entry name" value="OUTER MEMBRANE USHER PROTEIN YQIG-RELATED"/>
    <property type="match status" value="1"/>
</dbReference>
<evidence type="ECO:0000256" key="8">
    <source>
        <dbReference type="ARBA" id="ARBA00023237"/>
    </source>
</evidence>
<dbReference type="Pfam" id="PF13953">
    <property type="entry name" value="PapC_C"/>
    <property type="match status" value="1"/>
</dbReference>
<protein>
    <submittedName>
        <fullName evidence="13">Fimbrial usher protein</fullName>
    </submittedName>
</protein>
<evidence type="ECO:0000256" key="7">
    <source>
        <dbReference type="ARBA" id="ARBA00023136"/>
    </source>
</evidence>
<evidence type="ECO:0000256" key="5">
    <source>
        <dbReference type="ARBA" id="ARBA00022692"/>
    </source>
</evidence>
<dbReference type="InterPro" id="IPR043142">
    <property type="entry name" value="PapC-like_C_sf"/>
</dbReference>
<dbReference type="Pfam" id="PF13954">
    <property type="entry name" value="PapC_N"/>
    <property type="match status" value="1"/>
</dbReference>
<dbReference type="AlphaFoldDB" id="A0A379QXH8"/>
<keyword evidence="7 9" id="KW-0472">Membrane</keyword>
<dbReference type="Gene3D" id="3.10.20.410">
    <property type="match status" value="1"/>
</dbReference>
<evidence type="ECO:0000256" key="9">
    <source>
        <dbReference type="RuleBase" id="RU003884"/>
    </source>
</evidence>
<dbReference type="GO" id="GO:0009279">
    <property type="term" value="C:cell outer membrane"/>
    <property type="evidence" value="ECO:0007669"/>
    <property type="project" value="UniProtKB-SubCell"/>
</dbReference>
<dbReference type="InterPro" id="IPR042186">
    <property type="entry name" value="FimD_plug_dom"/>
</dbReference>
<feature type="chain" id="PRO_5016879521" evidence="10">
    <location>
        <begin position="22"/>
        <end position="815"/>
    </location>
</feature>
<reference evidence="13 14" key="1">
    <citation type="submission" date="2018-06" db="EMBL/GenBank/DDBJ databases">
        <authorList>
            <consortium name="Pathogen Informatics"/>
            <person name="Doyle S."/>
        </authorList>
    </citation>
    <scope>NUCLEOTIDE SEQUENCE [LARGE SCALE GENOMIC DNA]</scope>
    <source>
        <strain evidence="13 14">NCTC10718</strain>
    </source>
</reference>
<dbReference type="InterPro" id="IPR018030">
    <property type="entry name" value="Fimbrial_membr_usher_CS"/>
</dbReference>
<keyword evidence="5 9" id="KW-0812">Transmembrane</keyword>
<feature type="signal peptide" evidence="10">
    <location>
        <begin position="1"/>
        <end position="21"/>
    </location>
</feature>
<dbReference type="InterPro" id="IPR000015">
    <property type="entry name" value="Fimb_usher"/>
</dbReference>
<keyword evidence="9" id="KW-1029">Fimbrium biogenesis</keyword>
<dbReference type="PROSITE" id="PS01151">
    <property type="entry name" value="FIMBRIAL_USHER"/>
    <property type="match status" value="1"/>
</dbReference>
<evidence type="ECO:0000256" key="6">
    <source>
        <dbReference type="ARBA" id="ARBA00022729"/>
    </source>
</evidence>
<accession>A0A379QXH8</accession>
<dbReference type="Pfam" id="PF00577">
    <property type="entry name" value="Usher"/>
    <property type="match status" value="1"/>
</dbReference>
<feature type="domain" description="PapC-like C-terminal" evidence="11">
    <location>
        <begin position="740"/>
        <end position="798"/>
    </location>
</feature>
<proteinExistence type="inferred from homology"/>
<evidence type="ECO:0000256" key="4">
    <source>
        <dbReference type="ARBA" id="ARBA00022452"/>
    </source>
</evidence>
<name>A0A379QXH8_SALER</name>
<keyword evidence="3 9" id="KW-0813">Transport</keyword>
<dbReference type="Gene3D" id="2.60.40.2610">
    <property type="entry name" value="Outer membrane usher protein FimD, plug domain"/>
    <property type="match status" value="1"/>
</dbReference>
<dbReference type="InterPro" id="IPR025885">
    <property type="entry name" value="PapC_N"/>
</dbReference>
<dbReference type="InterPro" id="IPR025949">
    <property type="entry name" value="PapC-like_C"/>
</dbReference>
<dbReference type="GO" id="GO:0015473">
    <property type="term" value="F:fimbrial usher porin activity"/>
    <property type="evidence" value="ECO:0007669"/>
    <property type="project" value="InterPro"/>
</dbReference>
<feature type="domain" description="PapC N-terminal" evidence="12">
    <location>
        <begin position="23"/>
        <end position="162"/>
    </location>
</feature>
<comment type="similarity">
    <text evidence="2 9">Belongs to the fimbrial export usher family.</text>
</comment>
<dbReference type="Gene3D" id="2.60.40.3110">
    <property type="match status" value="1"/>
</dbReference>
<dbReference type="InterPro" id="IPR037224">
    <property type="entry name" value="PapC_N_sf"/>
</dbReference>
<dbReference type="GO" id="GO:0009297">
    <property type="term" value="P:pilus assembly"/>
    <property type="evidence" value="ECO:0007669"/>
    <property type="project" value="InterPro"/>
</dbReference>
<dbReference type="SUPFAM" id="SSF141729">
    <property type="entry name" value="FimD N-terminal domain-like"/>
    <property type="match status" value="1"/>
</dbReference>
<evidence type="ECO:0000256" key="10">
    <source>
        <dbReference type="SAM" id="SignalP"/>
    </source>
</evidence>
<keyword evidence="8 9" id="KW-0998">Cell outer membrane</keyword>
<dbReference type="PANTHER" id="PTHR30451">
    <property type="entry name" value="OUTER MEMBRANE USHER PROTEIN"/>
    <property type="match status" value="1"/>
</dbReference>
<evidence type="ECO:0000313" key="14">
    <source>
        <dbReference type="Proteomes" id="UP000254332"/>
    </source>
</evidence>